<feature type="transmembrane region" description="Helical" evidence="2">
    <location>
        <begin position="47"/>
        <end position="66"/>
    </location>
</feature>
<organism evidence="3 4">
    <name type="scientific">Anopheles christyi</name>
    <dbReference type="NCBI Taxonomy" id="43041"/>
    <lineage>
        <taxon>Eukaryota</taxon>
        <taxon>Metazoa</taxon>
        <taxon>Ecdysozoa</taxon>
        <taxon>Arthropoda</taxon>
        <taxon>Hexapoda</taxon>
        <taxon>Insecta</taxon>
        <taxon>Pterygota</taxon>
        <taxon>Neoptera</taxon>
        <taxon>Endopterygota</taxon>
        <taxon>Diptera</taxon>
        <taxon>Nematocera</taxon>
        <taxon>Culicoidea</taxon>
        <taxon>Culicidae</taxon>
        <taxon>Anophelinae</taxon>
        <taxon>Anopheles</taxon>
    </lineage>
</organism>
<reference evidence="4" key="1">
    <citation type="submission" date="2013-03" db="EMBL/GenBank/DDBJ databases">
        <title>The Genome Sequence of Anopheles christyi ACHKN1017.</title>
        <authorList>
            <consortium name="The Broad Institute Genomics Platform"/>
            <person name="Neafsey D.E."/>
            <person name="Besansky N."/>
            <person name="Walker B."/>
            <person name="Young S.K."/>
            <person name="Zeng Q."/>
            <person name="Gargeya S."/>
            <person name="Fitzgerald M."/>
            <person name="Haas B."/>
            <person name="Abouelleil A."/>
            <person name="Allen A.W."/>
            <person name="Alvarado L."/>
            <person name="Arachchi H.M."/>
            <person name="Berlin A.M."/>
            <person name="Chapman S.B."/>
            <person name="Gainer-Dewar J."/>
            <person name="Goldberg J."/>
            <person name="Griggs A."/>
            <person name="Gujja S."/>
            <person name="Hansen M."/>
            <person name="Howarth C."/>
            <person name="Imamovic A."/>
            <person name="Ireland A."/>
            <person name="Larimer J."/>
            <person name="McCowan C."/>
            <person name="Murphy C."/>
            <person name="Pearson M."/>
            <person name="Poon T.W."/>
            <person name="Priest M."/>
            <person name="Roberts A."/>
            <person name="Saif S."/>
            <person name="Shea T."/>
            <person name="Sisk P."/>
            <person name="Sykes S."/>
            <person name="Wortman J."/>
            <person name="Nusbaum C."/>
            <person name="Birren B."/>
        </authorList>
    </citation>
    <scope>NUCLEOTIDE SEQUENCE [LARGE SCALE GENOMIC DNA]</scope>
    <source>
        <strain evidence="4">ACHKN1017</strain>
    </source>
</reference>
<accession>A0A182KJ18</accession>
<sequence>VARESVGCPSRTSFTRCRPGSSSTAYTSCIHREAMLVWKGFTWQSRLPRGTIVLYVLVFCQLYVLVGTQQQQQPQLQQQQQPPPQQYQQQPSP</sequence>
<dbReference type="AlphaFoldDB" id="A0A182KJ18"/>
<keyword evidence="2" id="KW-1133">Transmembrane helix</keyword>
<evidence type="ECO:0000313" key="3">
    <source>
        <dbReference type="EnsemblMetazoa" id="ACHR014421-PA"/>
    </source>
</evidence>
<keyword evidence="4" id="KW-1185">Reference proteome</keyword>
<protein>
    <submittedName>
        <fullName evidence="3">Uncharacterized protein</fullName>
    </submittedName>
</protein>
<dbReference type="Proteomes" id="UP000075881">
    <property type="component" value="Unassembled WGS sequence"/>
</dbReference>
<dbReference type="VEuPathDB" id="VectorBase:ACHR014421"/>
<dbReference type="EnsemblMetazoa" id="ACHR014421-RA">
    <property type="protein sequence ID" value="ACHR014421-PA"/>
    <property type="gene ID" value="ACHR014421"/>
</dbReference>
<evidence type="ECO:0000256" key="2">
    <source>
        <dbReference type="SAM" id="Phobius"/>
    </source>
</evidence>
<proteinExistence type="predicted"/>
<keyword evidence="2" id="KW-0472">Membrane</keyword>
<evidence type="ECO:0000313" key="4">
    <source>
        <dbReference type="Proteomes" id="UP000075881"/>
    </source>
</evidence>
<evidence type="ECO:0000256" key="1">
    <source>
        <dbReference type="SAM" id="MobiDB-lite"/>
    </source>
</evidence>
<feature type="region of interest" description="Disordered" evidence="1">
    <location>
        <begin position="74"/>
        <end position="93"/>
    </location>
</feature>
<name>A0A182KJ18_9DIPT</name>
<reference evidence="3" key="2">
    <citation type="submission" date="2020-05" db="UniProtKB">
        <authorList>
            <consortium name="EnsemblMetazoa"/>
        </authorList>
    </citation>
    <scope>IDENTIFICATION</scope>
    <source>
        <strain evidence="3">ACHKN1017</strain>
    </source>
</reference>
<feature type="compositionally biased region" description="Polar residues" evidence="1">
    <location>
        <begin position="10"/>
        <end position="24"/>
    </location>
</feature>
<keyword evidence="2" id="KW-0812">Transmembrane</keyword>
<feature type="region of interest" description="Disordered" evidence="1">
    <location>
        <begin position="1"/>
        <end position="24"/>
    </location>
</feature>